<accession>A4RZS5</accession>
<dbReference type="HOGENOM" id="CLU_147114_0_0_1"/>
<evidence type="ECO:0000313" key="6">
    <source>
        <dbReference type="Proteomes" id="UP000001568"/>
    </source>
</evidence>
<protein>
    <recommendedName>
        <fullName evidence="7">Complex 1 LYR protein</fullName>
    </recommendedName>
</protein>
<dbReference type="STRING" id="436017.A4RZS5"/>
<evidence type="ECO:0000313" key="5">
    <source>
        <dbReference type="EMBL" id="ABO97142.1"/>
    </source>
</evidence>
<dbReference type="Proteomes" id="UP000001568">
    <property type="component" value="Chromosome 7"/>
</dbReference>
<evidence type="ECO:0000256" key="4">
    <source>
        <dbReference type="SAM" id="MobiDB-lite"/>
    </source>
</evidence>
<dbReference type="PANTHER" id="PTHR46749:SF1">
    <property type="entry name" value="COMPLEX III ASSEMBLY FACTOR LYRM7"/>
    <property type="match status" value="1"/>
</dbReference>
<dbReference type="PANTHER" id="PTHR46749">
    <property type="entry name" value="COMPLEX III ASSEMBLY FACTOR LYRM7"/>
    <property type="match status" value="1"/>
</dbReference>
<reference evidence="5 6" key="1">
    <citation type="journal article" date="2007" name="Proc. Natl. Acad. Sci. U.S.A.">
        <title>The tiny eukaryote Ostreococcus provides genomic insights into the paradox of plankton speciation.</title>
        <authorList>
            <person name="Palenik B."/>
            <person name="Grimwood J."/>
            <person name="Aerts A."/>
            <person name="Rouze P."/>
            <person name="Salamov A."/>
            <person name="Putnam N."/>
            <person name="Dupont C."/>
            <person name="Jorgensen R."/>
            <person name="Derelle E."/>
            <person name="Rombauts S."/>
            <person name="Zhou K."/>
            <person name="Otillar R."/>
            <person name="Merchant S.S."/>
            <person name="Podell S."/>
            <person name="Gaasterland T."/>
            <person name="Napoli C."/>
            <person name="Gendler K."/>
            <person name="Manuell A."/>
            <person name="Tai V."/>
            <person name="Vallon O."/>
            <person name="Piganeau G."/>
            <person name="Jancek S."/>
            <person name="Heijde M."/>
            <person name="Jabbari K."/>
            <person name="Bowler C."/>
            <person name="Lohr M."/>
            <person name="Robbens S."/>
            <person name="Werner G."/>
            <person name="Dubchak I."/>
            <person name="Pazour G.J."/>
            <person name="Ren Q."/>
            <person name="Paulsen I."/>
            <person name="Delwiche C."/>
            <person name="Schmutz J."/>
            <person name="Rokhsar D."/>
            <person name="Van de Peer Y."/>
            <person name="Moreau H."/>
            <person name="Grigoriev I.V."/>
        </authorList>
    </citation>
    <scope>NUCLEOTIDE SEQUENCE [LARGE SCALE GENOMIC DNA]</scope>
    <source>
        <strain evidence="5 6">CCE9901</strain>
    </source>
</reference>
<dbReference type="GeneID" id="5002675"/>
<keyword evidence="3" id="KW-0143">Chaperone</keyword>
<dbReference type="InterPro" id="IPR045298">
    <property type="entry name" value="Complex1_LYR_LYRM7"/>
</dbReference>
<keyword evidence="6" id="KW-1185">Reference proteome</keyword>
<dbReference type="CDD" id="cd20267">
    <property type="entry name" value="Complex1_LYR_LYRM7"/>
    <property type="match status" value="1"/>
</dbReference>
<dbReference type="EMBL" id="CP000587">
    <property type="protein sequence ID" value="ABO97142.1"/>
    <property type="molecule type" value="Genomic_DNA"/>
</dbReference>
<name>A4RZS5_OSTLU</name>
<dbReference type="GO" id="GO:0005759">
    <property type="term" value="C:mitochondrial matrix"/>
    <property type="evidence" value="ECO:0007669"/>
    <property type="project" value="UniProtKB-SubCell"/>
</dbReference>
<gene>
    <name evidence="5" type="ORF">OSTLU_32489</name>
</gene>
<proteinExistence type="predicted"/>
<comment type="subcellular location">
    <subcellularLocation>
        <location evidence="1">Mitochondrion matrix</location>
    </subcellularLocation>
</comment>
<dbReference type="OMA" id="DKDHAGA"/>
<dbReference type="InterPro" id="IPR050435">
    <property type="entry name" value="MZM1/LYRM7"/>
</dbReference>
<keyword evidence="2" id="KW-0496">Mitochondrion</keyword>
<evidence type="ECO:0000256" key="1">
    <source>
        <dbReference type="ARBA" id="ARBA00004305"/>
    </source>
</evidence>
<feature type="region of interest" description="Disordered" evidence="4">
    <location>
        <begin position="91"/>
        <end position="110"/>
    </location>
</feature>
<evidence type="ECO:0008006" key="7">
    <source>
        <dbReference type="Google" id="ProtNLM"/>
    </source>
</evidence>
<dbReference type="GO" id="GO:0034551">
    <property type="term" value="P:mitochondrial respiratory chain complex III assembly"/>
    <property type="evidence" value="ECO:0007669"/>
    <property type="project" value="InterPro"/>
</dbReference>
<dbReference type="RefSeq" id="XP_001418849.1">
    <property type="nucleotide sequence ID" value="XM_001418812.1"/>
</dbReference>
<dbReference type="GO" id="GO:0044183">
    <property type="term" value="F:protein folding chaperone"/>
    <property type="evidence" value="ECO:0007669"/>
    <property type="project" value="TreeGrafter"/>
</dbReference>
<dbReference type="AlphaFoldDB" id="A4RZS5"/>
<evidence type="ECO:0000256" key="2">
    <source>
        <dbReference type="ARBA" id="ARBA00023128"/>
    </source>
</evidence>
<sequence length="110" mass="11559">MATPSAVGAYRALMRARAKAFAGDARALDAAHREIRTQFERARDVDANDAKMKIAAAVEAATFVRTHVVQAVREGDEGAFRMTVDAAHRDVTISRDGEGEKGCGGGGGVA</sequence>
<dbReference type="eggNOG" id="ENOG502R2FU">
    <property type="taxonomic scope" value="Eukaryota"/>
</dbReference>
<organism evidence="5 6">
    <name type="scientific">Ostreococcus lucimarinus (strain CCE9901)</name>
    <dbReference type="NCBI Taxonomy" id="436017"/>
    <lineage>
        <taxon>Eukaryota</taxon>
        <taxon>Viridiplantae</taxon>
        <taxon>Chlorophyta</taxon>
        <taxon>Mamiellophyceae</taxon>
        <taxon>Mamiellales</taxon>
        <taxon>Bathycoccaceae</taxon>
        <taxon>Ostreococcus</taxon>
    </lineage>
</organism>
<dbReference type="KEGG" id="olu:OSTLU_32489"/>
<feature type="compositionally biased region" description="Basic and acidic residues" evidence="4">
    <location>
        <begin position="91"/>
        <end position="101"/>
    </location>
</feature>
<evidence type="ECO:0000256" key="3">
    <source>
        <dbReference type="ARBA" id="ARBA00023186"/>
    </source>
</evidence>
<dbReference type="Gramene" id="ABO97142">
    <property type="protein sequence ID" value="ABO97142"/>
    <property type="gene ID" value="OSTLU_32489"/>
</dbReference>